<reference evidence="1" key="2">
    <citation type="journal article" date="2022" name="New Phytol.">
        <title>Evolutionary transition to the ectomycorrhizal habit in the genomes of a hyperdiverse lineage of mushroom-forming fungi.</title>
        <authorList>
            <person name="Looney B."/>
            <person name="Miyauchi S."/>
            <person name="Morin E."/>
            <person name="Drula E."/>
            <person name="Courty P.E."/>
            <person name="Kohler A."/>
            <person name="Kuo A."/>
            <person name="LaButti K."/>
            <person name="Pangilinan J."/>
            <person name="Lipzen A."/>
            <person name="Riley R."/>
            <person name="Andreopoulos W."/>
            <person name="He G."/>
            <person name="Johnson J."/>
            <person name="Nolan M."/>
            <person name="Tritt A."/>
            <person name="Barry K.W."/>
            <person name="Grigoriev I.V."/>
            <person name="Nagy L.G."/>
            <person name="Hibbett D."/>
            <person name="Henrissat B."/>
            <person name="Matheny P.B."/>
            <person name="Labbe J."/>
            <person name="Martin F.M."/>
        </authorList>
    </citation>
    <scope>NUCLEOTIDE SEQUENCE</scope>
    <source>
        <strain evidence="1">HHB10654</strain>
    </source>
</reference>
<reference evidence="1" key="1">
    <citation type="submission" date="2021-03" db="EMBL/GenBank/DDBJ databases">
        <authorList>
            <consortium name="DOE Joint Genome Institute"/>
            <person name="Ahrendt S."/>
            <person name="Looney B.P."/>
            <person name="Miyauchi S."/>
            <person name="Morin E."/>
            <person name="Drula E."/>
            <person name="Courty P.E."/>
            <person name="Chicoki N."/>
            <person name="Fauchery L."/>
            <person name="Kohler A."/>
            <person name="Kuo A."/>
            <person name="Labutti K."/>
            <person name="Pangilinan J."/>
            <person name="Lipzen A."/>
            <person name="Riley R."/>
            <person name="Andreopoulos W."/>
            <person name="He G."/>
            <person name="Johnson J."/>
            <person name="Barry K.W."/>
            <person name="Grigoriev I.V."/>
            <person name="Nagy L."/>
            <person name="Hibbett D."/>
            <person name="Henrissat B."/>
            <person name="Matheny P.B."/>
            <person name="Labbe J."/>
            <person name="Martin F."/>
        </authorList>
    </citation>
    <scope>NUCLEOTIDE SEQUENCE</scope>
    <source>
        <strain evidence="1">HHB10654</strain>
    </source>
</reference>
<accession>A0ACB8SJQ5</accession>
<evidence type="ECO:0000313" key="1">
    <source>
        <dbReference type="EMBL" id="KAI0056624.1"/>
    </source>
</evidence>
<evidence type="ECO:0000313" key="2">
    <source>
        <dbReference type="Proteomes" id="UP000814140"/>
    </source>
</evidence>
<proteinExistence type="predicted"/>
<name>A0ACB8SJQ5_9AGAM</name>
<protein>
    <submittedName>
        <fullName evidence="1">Uncharacterized protein</fullName>
    </submittedName>
</protein>
<sequence>MDLNTITVPSHLLICPDEVLLQVLENLDHRAVLACQAACHRLKNITNAVSLQYTVELAACGMVDGMRCQETLSLSERLERLRQYDAAWRQLKWSDCTLLPHLTNDRVVIHVGAYKFGIFSKRNVVQELPSKLRGLREEHYSCQSMRRIKVDSSQGLVVYIETPAFDPLGGVQYNLRSLPSGEPHPRAANLGIIKPSAWHKDHIVDIRGEYLLEFLQFGETGRYIVRNWTTGLVEMQKEMKFIVNGSSCRFLDDNYIFLDSFPTNSHFLSVDQRHESFHVLPFRRCEGSTSGTVHDTAVHFLLPAAVMNNELSFYMTTFSTGSGTAPMTPVHFYRDPDDHLISTSIRVRDDEAHTSRNYHFDIPAQTFTSYMQHNLATGQTVVPWEAWGPHGTRVIEEPEFQESVCGMRRCLYRQSDEGTILRVLDYHPRRVARALARRQDGDGIVVEHGAHIEAGHTGGDPLSTTLPCLVTETHIPHILGNNGGEIVLCEDGVVFTERRREVWEGYSNVLAYTI</sequence>
<dbReference type="Proteomes" id="UP000814140">
    <property type="component" value="Unassembled WGS sequence"/>
</dbReference>
<keyword evidence="2" id="KW-1185">Reference proteome</keyword>
<organism evidence="1 2">
    <name type="scientific">Artomyces pyxidatus</name>
    <dbReference type="NCBI Taxonomy" id="48021"/>
    <lineage>
        <taxon>Eukaryota</taxon>
        <taxon>Fungi</taxon>
        <taxon>Dikarya</taxon>
        <taxon>Basidiomycota</taxon>
        <taxon>Agaricomycotina</taxon>
        <taxon>Agaricomycetes</taxon>
        <taxon>Russulales</taxon>
        <taxon>Auriscalpiaceae</taxon>
        <taxon>Artomyces</taxon>
    </lineage>
</organism>
<gene>
    <name evidence="1" type="ORF">BV25DRAFT_1903137</name>
</gene>
<comment type="caution">
    <text evidence="1">The sequence shown here is derived from an EMBL/GenBank/DDBJ whole genome shotgun (WGS) entry which is preliminary data.</text>
</comment>
<dbReference type="EMBL" id="MU277261">
    <property type="protein sequence ID" value="KAI0056624.1"/>
    <property type="molecule type" value="Genomic_DNA"/>
</dbReference>